<evidence type="ECO:0000256" key="2">
    <source>
        <dbReference type="ARBA" id="ARBA00022618"/>
    </source>
</evidence>
<feature type="domain" description="Cullin family profile" evidence="7">
    <location>
        <begin position="291"/>
        <end position="499"/>
    </location>
</feature>
<dbReference type="GO" id="GO:0007091">
    <property type="term" value="P:metaphase/anaphase transition of mitotic cell cycle"/>
    <property type="evidence" value="ECO:0007669"/>
    <property type="project" value="TreeGrafter"/>
</dbReference>
<feature type="region of interest" description="Disordered" evidence="6">
    <location>
        <begin position="518"/>
        <end position="540"/>
    </location>
</feature>
<dbReference type="PANTHER" id="PTHR45957">
    <property type="entry name" value="ANAPHASE-PROMOTING COMPLEX SUBUNIT 2"/>
    <property type="match status" value="1"/>
</dbReference>
<dbReference type="Proteomes" id="UP001165065">
    <property type="component" value="Unassembled WGS sequence"/>
</dbReference>
<gene>
    <name evidence="8" type="ORF">TrCOL_g2747</name>
</gene>
<comment type="similarity">
    <text evidence="5">Belongs to the cullin family.</text>
</comment>
<dbReference type="SMART" id="SM01013">
    <property type="entry name" value="APC2"/>
    <property type="match status" value="1"/>
</dbReference>
<dbReference type="SMART" id="SM00182">
    <property type="entry name" value="CULLIN"/>
    <property type="match status" value="1"/>
</dbReference>
<feature type="region of interest" description="Disordered" evidence="6">
    <location>
        <begin position="70"/>
        <end position="102"/>
    </location>
</feature>
<dbReference type="Gene3D" id="1.10.10.10">
    <property type="entry name" value="Winged helix-like DNA-binding domain superfamily/Winged helix DNA-binding domain"/>
    <property type="match status" value="1"/>
</dbReference>
<keyword evidence="2" id="KW-0132">Cell division</keyword>
<dbReference type="GO" id="GO:0005680">
    <property type="term" value="C:anaphase-promoting complex"/>
    <property type="evidence" value="ECO:0007669"/>
    <property type="project" value="TreeGrafter"/>
</dbReference>
<evidence type="ECO:0000256" key="3">
    <source>
        <dbReference type="ARBA" id="ARBA00022776"/>
    </source>
</evidence>
<reference evidence="9" key="1">
    <citation type="journal article" date="2023" name="Commun. Biol.">
        <title>Genome analysis of Parmales, the sister group of diatoms, reveals the evolutionary specialization of diatoms from phago-mixotrophs to photoautotrophs.</title>
        <authorList>
            <person name="Ban H."/>
            <person name="Sato S."/>
            <person name="Yoshikawa S."/>
            <person name="Yamada K."/>
            <person name="Nakamura Y."/>
            <person name="Ichinomiya M."/>
            <person name="Sato N."/>
            <person name="Blanc-Mathieu R."/>
            <person name="Endo H."/>
            <person name="Kuwata A."/>
            <person name="Ogata H."/>
        </authorList>
    </citation>
    <scope>NUCLEOTIDE SEQUENCE [LARGE SCALE GENOMIC DNA]</scope>
</reference>
<dbReference type="PANTHER" id="PTHR45957:SF1">
    <property type="entry name" value="ANAPHASE-PROMOTING COMPLEX SUBUNIT 2"/>
    <property type="match status" value="1"/>
</dbReference>
<dbReference type="InterPro" id="IPR036317">
    <property type="entry name" value="Cullin_homology_sf"/>
</dbReference>
<dbReference type="Pfam" id="PF08672">
    <property type="entry name" value="ANAPC2"/>
    <property type="match status" value="1"/>
</dbReference>
<evidence type="ECO:0000256" key="4">
    <source>
        <dbReference type="ARBA" id="ARBA00023306"/>
    </source>
</evidence>
<protein>
    <recommendedName>
        <fullName evidence="1">Anaphase-promoting complex subunit 2</fullName>
    </recommendedName>
</protein>
<feature type="compositionally biased region" description="Basic and acidic residues" evidence="6">
    <location>
        <begin position="518"/>
        <end position="527"/>
    </location>
</feature>
<dbReference type="Gene3D" id="3.30.230.130">
    <property type="entry name" value="Cullin, Chain C, Domain 2"/>
    <property type="match status" value="1"/>
</dbReference>
<dbReference type="InterPro" id="IPR036390">
    <property type="entry name" value="WH_DNA-bd_sf"/>
</dbReference>
<evidence type="ECO:0000256" key="5">
    <source>
        <dbReference type="PROSITE-ProRule" id="PRU00330"/>
    </source>
</evidence>
<evidence type="ECO:0000313" key="8">
    <source>
        <dbReference type="EMBL" id="GMI41190.1"/>
    </source>
</evidence>
<evidence type="ECO:0000256" key="1">
    <source>
        <dbReference type="ARBA" id="ARBA00016068"/>
    </source>
</evidence>
<dbReference type="InterPro" id="IPR016158">
    <property type="entry name" value="Cullin_homology"/>
</dbReference>
<dbReference type="GO" id="GO:0031625">
    <property type="term" value="F:ubiquitin protein ligase binding"/>
    <property type="evidence" value="ECO:0007669"/>
    <property type="project" value="InterPro"/>
</dbReference>
<dbReference type="GO" id="GO:0051301">
    <property type="term" value="P:cell division"/>
    <property type="evidence" value="ECO:0007669"/>
    <property type="project" value="UniProtKB-KW"/>
</dbReference>
<dbReference type="InterPro" id="IPR036388">
    <property type="entry name" value="WH-like_DNA-bd_sf"/>
</dbReference>
<accession>A0A9W7LA55</accession>
<feature type="compositionally biased region" description="Acidic residues" evidence="6">
    <location>
        <begin position="528"/>
        <end position="537"/>
    </location>
</feature>
<sequence length="608" mass="67553">MAVEIILKNVKHEHATNEDDEDEEGAADCDTWMEVLRVLGSMGLGKVVGERTRRGVRGCVRGVLENKCGKYDEEEDDDEDEEGSDEEGPTGEVSEGGKDEGPLRLLDEVTSYVTGLHSRLPQVLNPPSLGTMLLQSRLQLANHLLSPGQLWNVLRGDGGGRELVLGELIRVQGLEDEFVSKSLSVLHKRLLHTGVATPVVVEVYVAFISTLSLINISLLSHEVLGRSLQGEFGKFLRGRKDTVRVVVSSLLNEDEEGGLDLKGGKVGEENEDDEGKEKKGGGEEGKEVLNLLVGVFGSKDKFIAEYRSLLSAKLSTNRTFDADGEIRKLELLKLRFGESCLRECEIMIRDLEESRRIWNNYKGESTNTANAVDGQPTGGEGEEEFTALVLSSVFWPNLGKGTFNLHPSLEVHKTRYNASFKRLKKPRELVWYDTLGKVDVEVEVIGEDGELEIRDFSVTTMLATVIMHFGDKGRWTVEELANEMAIDVQQVKRRLGFWGGKGVVVEEEKGVWRGVEKGDRVGEGKGEIEEEEEEEGGDKESHVVYKSFILGMLTNMGAQQMSSIENMLRMFVQGDVKYDLGRDELQKLLRGMVAEETVEERGGVYSKT</sequence>
<dbReference type="SUPFAM" id="SSF46785">
    <property type="entry name" value="Winged helix' DNA-binding domain"/>
    <property type="match status" value="1"/>
</dbReference>
<keyword evidence="9" id="KW-1185">Reference proteome</keyword>
<dbReference type="InterPro" id="IPR014786">
    <property type="entry name" value="ANAPC2_C"/>
</dbReference>
<dbReference type="AlphaFoldDB" id="A0A9W7LA55"/>
<keyword evidence="3" id="KW-0498">Mitosis</keyword>
<dbReference type="GO" id="GO:0006511">
    <property type="term" value="P:ubiquitin-dependent protein catabolic process"/>
    <property type="evidence" value="ECO:0007669"/>
    <property type="project" value="InterPro"/>
</dbReference>
<name>A0A9W7LA55_9STRA</name>
<keyword evidence="4" id="KW-0131">Cell cycle</keyword>
<feature type="region of interest" description="Disordered" evidence="6">
    <location>
        <begin position="255"/>
        <end position="282"/>
    </location>
</feature>
<evidence type="ECO:0000313" key="9">
    <source>
        <dbReference type="Proteomes" id="UP001165065"/>
    </source>
</evidence>
<evidence type="ECO:0000256" key="6">
    <source>
        <dbReference type="SAM" id="MobiDB-lite"/>
    </source>
</evidence>
<dbReference type="InterPro" id="IPR044554">
    <property type="entry name" value="ANAPC2"/>
</dbReference>
<dbReference type="GO" id="GO:0070979">
    <property type="term" value="P:protein K11-linked ubiquitination"/>
    <property type="evidence" value="ECO:0007669"/>
    <property type="project" value="TreeGrafter"/>
</dbReference>
<comment type="caution">
    <text evidence="8">The sequence shown here is derived from an EMBL/GenBank/DDBJ whole genome shotgun (WGS) entry which is preliminary data.</text>
</comment>
<organism evidence="8 9">
    <name type="scientific">Triparma columacea</name>
    <dbReference type="NCBI Taxonomy" id="722753"/>
    <lineage>
        <taxon>Eukaryota</taxon>
        <taxon>Sar</taxon>
        <taxon>Stramenopiles</taxon>
        <taxon>Ochrophyta</taxon>
        <taxon>Bolidophyceae</taxon>
        <taxon>Parmales</taxon>
        <taxon>Triparmaceae</taxon>
        <taxon>Triparma</taxon>
    </lineage>
</organism>
<dbReference type="Gene3D" id="1.20.1310.10">
    <property type="entry name" value="Cullin Repeats"/>
    <property type="match status" value="1"/>
</dbReference>
<dbReference type="PROSITE" id="PS50069">
    <property type="entry name" value="CULLIN_2"/>
    <property type="match status" value="1"/>
</dbReference>
<evidence type="ECO:0000259" key="7">
    <source>
        <dbReference type="PROSITE" id="PS50069"/>
    </source>
</evidence>
<proteinExistence type="inferred from homology"/>
<dbReference type="OrthoDB" id="5581181at2759"/>
<dbReference type="Pfam" id="PF26557">
    <property type="entry name" value="Cullin_AB"/>
    <property type="match status" value="1"/>
</dbReference>
<dbReference type="EMBL" id="BRYA01000143">
    <property type="protein sequence ID" value="GMI41190.1"/>
    <property type="molecule type" value="Genomic_DNA"/>
</dbReference>
<feature type="compositionally biased region" description="Acidic residues" evidence="6">
    <location>
        <begin position="72"/>
        <end position="89"/>
    </location>
</feature>
<dbReference type="SUPFAM" id="SSF75632">
    <property type="entry name" value="Cullin homology domain"/>
    <property type="match status" value="1"/>
</dbReference>
<dbReference type="InterPro" id="IPR059120">
    <property type="entry name" value="Cullin-like_AB"/>
</dbReference>